<accession>A0A0F9LX91</accession>
<protein>
    <submittedName>
        <fullName evidence="1">Uncharacterized protein</fullName>
    </submittedName>
</protein>
<dbReference type="AlphaFoldDB" id="A0A0F9LX91"/>
<reference evidence="1" key="1">
    <citation type="journal article" date="2015" name="Nature">
        <title>Complex archaea that bridge the gap between prokaryotes and eukaryotes.</title>
        <authorList>
            <person name="Spang A."/>
            <person name="Saw J.H."/>
            <person name="Jorgensen S.L."/>
            <person name="Zaremba-Niedzwiedzka K."/>
            <person name="Martijn J."/>
            <person name="Lind A.E."/>
            <person name="van Eijk R."/>
            <person name="Schleper C."/>
            <person name="Guy L."/>
            <person name="Ettema T.J."/>
        </authorList>
    </citation>
    <scope>NUCLEOTIDE SEQUENCE</scope>
</reference>
<gene>
    <name evidence="1" type="ORF">LCGC14_1529260</name>
</gene>
<comment type="caution">
    <text evidence="1">The sequence shown here is derived from an EMBL/GenBank/DDBJ whole genome shotgun (WGS) entry which is preliminary data.</text>
</comment>
<name>A0A0F9LX91_9ZZZZ</name>
<dbReference type="EMBL" id="LAZR01011436">
    <property type="protein sequence ID" value="KKM61682.1"/>
    <property type="molecule type" value="Genomic_DNA"/>
</dbReference>
<evidence type="ECO:0000313" key="1">
    <source>
        <dbReference type="EMBL" id="KKM61682.1"/>
    </source>
</evidence>
<sequence length="125" mass="14955">MEKKMKWMRHLPSHMIRTALHFDPEMVVRVVHFAPKYTEVRLYCTDGKYAQGISICSTLDEWDYKTGKCLAFSRAITALLTEERTGRIRKTVTRKWKPAQDRRVRNVVYRFKSFFRECNLRGYTT</sequence>
<organism evidence="1">
    <name type="scientific">marine sediment metagenome</name>
    <dbReference type="NCBI Taxonomy" id="412755"/>
    <lineage>
        <taxon>unclassified sequences</taxon>
        <taxon>metagenomes</taxon>
        <taxon>ecological metagenomes</taxon>
    </lineage>
</organism>
<proteinExistence type="predicted"/>